<dbReference type="InterPro" id="IPR035919">
    <property type="entry name" value="EAL_sf"/>
</dbReference>
<organism evidence="2 3">
    <name type="scientific">Plasticicumulans lactativorans</name>
    <dbReference type="NCBI Taxonomy" id="1133106"/>
    <lineage>
        <taxon>Bacteria</taxon>
        <taxon>Pseudomonadati</taxon>
        <taxon>Pseudomonadota</taxon>
        <taxon>Gammaproteobacteria</taxon>
        <taxon>Candidatus Competibacteraceae</taxon>
        <taxon>Plasticicumulans</taxon>
    </lineage>
</organism>
<reference evidence="2 3" key="1">
    <citation type="submission" date="2019-03" db="EMBL/GenBank/DDBJ databases">
        <title>Genomic Encyclopedia of Type Strains, Phase IV (KMG-IV): sequencing the most valuable type-strain genomes for metagenomic binning, comparative biology and taxonomic classification.</title>
        <authorList>
            <person name="Goeker M."/>
        </authorList>
    </citation>
    <scope>NUCLEOTIDE SEQUENCE [LARGE SCALE GENOMIC DNA]</scope>
    <source>
        <strain evidence="2 3">DSM 25287</strain>
    </source>
</reference>
<dbReference type="RefSeq" id="WP_132542216.1">
    <property type="nucleotide sequence ID" value="NZ_SLWY01000010.1"/>
</dbReference>
<proteinExistence type="predicted"/>
<dbReference type="SUPFAM" id="SSF141868">
    <property type="entry name" value="EAL domain-like"/>
    <property type="match status" value="1"/>
</dbReference>
<evidence type="ECO:0000313" key="2">
    <source>
        <dbReference type="EMBL" id="TCO81036.1"/>
    </source>
</evidence>
<gene>
    <name evidence="2" type="ORF">EV699_11061</name>
</gene>
<dbReference type="AlphaFoldDB" id="A0A4R2LA33"/>
<evidence type="ECO:0000259" key="1">
    <source>
        <dbReference type="Pfam" id="PF00563"/>
    </source>
</evidence>
<feature type="domain" description="EAL" evidence="1">
    <location>
        <begin position="51"/>
        <end position="253"/>
    </location>
</feature>
<dbReference type="Gene3D" id="3.20.20.450">
    <property type="entry name" value="EAL domain"/>
    <property type="match status" value="1"/>
</dbReference>
<evidence type="ECO:0000313" key="3">
    <source>
        <dbReference type="Proteomes" id="UP000295765"/>
    </source>
</evidence>
<protein>
    <submittedName>
        <fullName evidence="2">EAL domain-containing protein (Putative c-di-GMP-specific phosphodiesterase class I)</fullName>
    </submittedName>
</protein>
<dbReference type="Pfam" id="PF00563">
    <property type="entry name" value="EAL"/>
    <property type="match status" value="1"/>
</dbReference>
<dbReference type="Proteomes" id="UP000295765">
    <property type="component" value="Unassembled WGS sequence"/>
</dbReference>
<dbReference type="EMBL" id="SLWY01000010">
    <property type="protein sequence ID" value="TCO81036.1"/>
    <property type="molecule type" value="Genomic_DNA"/>
</dbReference>
<name>A0A4R2LA33_9GAMM</name>
<dbReference type="OrthoDB" id="1673646at2"/>
<sequence>MPGQDLIDAFNAPFARSAPRAHAPAPLVLADDGAVVGQFCGMRLESAFEVLVDRQGRVCGHQARLVVYGPRGRVVSAWAPYAVALDEAAIVHLDRLVRTLHALNGASLAALGPLFLPLHPRHVAEVRDAHGEVFVGILRDCGLAAAHVVLELADAGLVAPAHLERAMARFRARGFGIALYEQAPGADPALWERVQPGFVVLGAPFVAAAETGSQVLAERIDAVHRFGARAYVRGVETPIQAALARTFGADAWQRAAGPQAQPADPRTVAGG</sequence>
<dbReference type="InterPro" id="IPR001633">
    <property type="entry name" value="EAL_dom"/>
</dbReference>
<accession>A0A4R2LA33</accession>
<keyword evidence="3" id="KW-1185">Reference proteome</keyword>
<comment type="caution">
    <text evidence="2">The sequence shown here is derived from an EMBL/GenBank/DDBJ whole genome shotgun (WGS) entry which is preliminary data.</text>
</comment>